<keyword evidence="3" id="KW-0067">ATP-binding</keyword>
<feature type="compositionally biased region" description="Acidic residues" evidence="5">
    <location>
        <begin position="713"/>
        <end position="738"/>
    </location>
</feature>
<protein>
    <submittedName>
        <fullName evidence="7">Putative Uncharacterized ATP-dependent helicase</fullName>
    </submittedName>
</protein>
<keyword evidence="1" id="KW-0547">Nucleotide-binding</keyword>
<evidence type="ECO:0000256" key="5">
    <source>
        <dbReference type="SAM" id="MobiDB-lite"/>
    </source>
</evidence>
<organism evidence="7 8">
    <name type="scientific">Glarea lozoyensis (strain ATCC 74030 / MF5533)</name>
    <dbReference type="NCBI Taxonomy" id="1104152"/>
    <lineage>
        <taxon>Eukaryota</taxon>
        <taxon>Fungi</taxon>
        <taxon>Dikarya</taxon>
        <taxon>Ascomycota</taxon>
        <taxon>Pezizomycotina</taxon>
        <taxon>Leotiomycetes</taxon>
        <taxon>Helotiales</taxon>
        <taxon>Helotiaceae</taxon>
        <taxon>Glarea</taxon>
    </lineage>
</organism>
<keyword evidence="7" id="KW-0347">Helicase</keyword>
<dbReference type="InterPro" id="IPR000330">
    <property type="entry name" value="SNF2_N"/>
</dbReference>
<dbReference type="Proteomes" id="UP000005446">
    <property type="component" value="Unassembled WGS sequence"/>
</dbReference>
<proteinExistence type="predicted"/>
<dbReference type="InterPro" id="IPR027417">
    <property type="entry name" value="P-loop_NTPase"/>
</dbReference>
<sequence>MSQSSDYPKPSQSNVPQFGQSSLPQSPLPKIPQKSSNMFIQPKSRPEHHRENDRPAHPHMDAIKEKAKEFFNPLIPRAPAAYNAPVAAPMPAATTYTTTKAAPAPTFSSFGGTSSFSTVNGRSNYIDLTLSNHRATENDYDPFSFVDPAKAQADLKALFEGVIDDDDEIPRTRSRRKKKEAEIEDLADKLKAMDVQEEEKFEVEEEEDDGTVEGIKVKLLPHQTEGFDWLMAKELGTSKKKGKAPKGGILAGKTLQSIALIVNNPRPKDADSIAKRKLPAGVEKCTLVVAPLALIRQWELEIKDKVEENLKKYDVVITTYQILVSEFGNSSTDEDGLKVGCFGLHWYRVILDEAHTIKNRNAKATQACYALRSEYRWCLTGTPMQNNLDELQSLIKFLRIPPYDNVREFKDQIDKPMKNGRGDLALKRLRTILMTFMKRRTKDILLKEGALNPGGKPSAPGAASTTGFKVTERKIVKIAAEFSDEERRFYERLEARTDASIEQMMSGEKINYASALVMLLRLRQACNHPKLVGGKLATDSDALAAEAGPSKKAKSTSSEVDEMADMFSSMGVTSKKCEVCQLELGKQAIEDGAVRCLDCEADLEGIEKKPKSKREKKEKKHKHRHEKKVAKEIVRKPRNRAIITDSDDEEETQEGSWVVPEDQRGSLKLGKAGGVDDEDAEGGGRWLDSDDDDSFPDVKDIGTQKKPIKLDESATESDSDEDSDSDSDSASESGDEVEDEFATRVVILEPFWNPFVEEQAIDRVHRLTQKIDVIVYKITVADSVEERILDLQEKKRELAKQTIEGGKQGGIGKLGMKEILSLFKRDAEHSHPVQPDQLNLHTKPRILKEMGVTSSSNDYSSSRERKATPPMRQSTVKEDEVYGRRW</sequence>
<evidence type="ECO:0000313" key="8">
    <source>
        <dbReference type="Proteomes" id="UP000005446"/>
    </source>
</evidence>
<gene>
    <name evidence="7" type="ORF">M7I_5117</name>
</gene>
<feature type="compositionally biased region" description="Basic residues" evidence="5">
    <location>
        <begin position="610"/>
        <end position="628"/>
    </location>
</feature>
<evidence type="ECO:0000313" key="7">
    <source>
        <dbReference type="EMBL" id="EHK99033.1"/>
    </source>
</evidence>
<dbReference type="PROSITE" id="PS51192">
    <property type="entry name" value="HELICASE_ATP_BIND_1"/>
    <property type="match status" value="1"/>
</dbReference>
<dbReference type="HOGENOM" id="CLU_000315_2_8_1"/>
<dbReference type="GO" id="GO:0016787">
    <property type="term" value="F:hydrolase activity"/>
    <property type="evidence" value="ECO:0007669"/>
    <property type="project" value="UniProtKB-KW"/>
</dbReference>
<dbReference type="OrthoDB" id="423559at2759"/>
<evidence type="ECO:0000256" key="2">
    <source>
        <dbReference type="ARBA" id="ARBA00022801"/>
    </source>
</evidence>
<evidence type="ECO:0000256" key="4">
    <source>
        <dbReference type="SAM" id="Coils"/>
    </source>
</evidence>
<dbReference type="InterPro" id="IPR050628">
    <property type="entry name" value="SNF2_RAD54_helicase_TF"/>
</dbReference>
<name>H0ER07_GLAL7</name>
<feature type="compositionally biased region" description="Basic and acidic residues" evidence="5">
    <location>
        <begin position="44"/>
        <end position="59"/>
    </location>
</feature>
<comment type="caution">
    <text evidence="7">The sequence shown here is derived from an EMBL/GenBank/DDBJ whole genome shotgun (WGS) entry which is preliminary data.</text>
</comment>
<dbReference type="Gene3D" id="3.40.50.10810">
    <property type="entry name" value="Tandem AAA-ATPase domain"/>
    <property type="match status" value="2"/>
</dbReference>
<dbReference type="InterPro" id="IPR014001">
    <property type="entry name" value="Helicase_ATP-bd"/>
</dbReference>
<keyword evidence="8" id="KW-1185">Reference proteome</keyword>
<feature type="coiled-coil region" evidence="4">
    <location>
        <begin position="169"/>
        <end position="196"/>
    </location>
</feature>
<dbReference type="PANTHER" id="PTHR45626:SF14">
    <property type="entry name" value="ATP-DEPENDENT DNA HELICASE (EUROFUNG)"/>
    <property type="match status" value="1"/>
</dbReference>
<evidence type="ECO:0000256" key="3">
    <source>
        <dbReference type="ARBA" id="ARBA00022840"/>
    </source>
</evidence>
<feature type="domain" description="Helicase ATP-binding" evidence="6">
    <location>
        <begin position="234"/>
        <end position="401"/>
    </location>
</feature>
<feature type="region of interest" description="Disordered" evidence="5">
    <location>
        <begin position="609"/>
        <end position="738"/>
    </location>
</feature>
<dbReference type="CDD" id="cd18008">
    <property type="entry name" value="DEXDc_SHPRH-like"/>
    <property type="match status" value="1"/>
</dbReference>
<dbReference type="PANTHER" id="PTHR45626">
    <property type="entry name" value="TRANSCRIPTION TERMINATION FACTOR 2-RELATED"/>
    <property type="match status" value="1"/>
</dbReference>
<dbReference type="Pfam" id="PF00176">
    <property type="entry name" value="SNF2-rel_dom"/>
    <property type="match status" value="1"/>
</dbReference>
<feature type="region of interest" description="Disordered" evidence="5">
    <location>
        <begin position="1"/>
        <end position="59"/>
    </location>
</feature>
<evidence type="ECO:0000256" key="1">
    <source>
        <dbReference type="ARBA" id="ARBA00022741"/>
    </source>
</evidence>
<dbReference type="InterPro" id="IPR049730">
    <property type="entry name" value="SNF2/RAD54-like_C"/>
</dbReference>
<dbReference type="EMBL" id="AGUE01000131">
    <property type="protein sequence ID" value="EHK99033.1"/>
    <property type="molecule type" value="Genomic_DNA"/>
</dbReference>
<keyword evidence="2" id="KW-0378">Hydrolase</keyword>
<accession>H0ER07</accession>
<dbReference type="GO" id="GO:0005634">
    <property type="term" value="C:nucleus"/>
    <property type="evidence" value="ECO:0007669"/>
    <property type="project" value="TreeGrafter"/>
</dbReference>
<dbReference type="CDD" id="cd18793">
    <property type="entry name" value="SF2_C_SNF"/>
    <property type="match status" value="1"/>
</dbReference>
<reference evidence="7 8" key="1">
    <citation type="journal article" date="2012" name="Eukaryot. Cell">
        <title>Genome sequence of the fungus Glarea lozoyensis: the first genome sequence of a species from the Helotiaceae family.</title>
        <authorList>
            <person name="Youssar L."/>
            <person name="Gruening B.A."/>
            <person name="Erxleben A."/>
            <person name="Guenther S."/>
            <person name="Huettel W."/>
        </authorList>
    </citation>
    <scope>NUCLEOTIDE SEQUENCE [LARGE SCALE GENOMIC DNA]</scope>
    <source>
        <strain evidence="8">ATCC 74030 / MF5533</strain>
    </source>
</reference>
<evidence type="ECO:0000259" key="6">
    <source>
        <dbReference type="PROSITE" id="PS51192"/>
    </source>
</evidence>
<keyword evidence="4" id="KW-0175">Coiled coil</keyword>
<dbReference type="GO" id="GO:0006281">
    <property type="term" value="P:DNA repair"/>
    <property type="evidence" value="ECO:0007669"/>
    <property type="project" value="TreeGrafter"/>
</dbReference>
<feature type="compositionally biased region" description="Basic and acidic residues" evidence="5">
    <location>
        <begin position="875"/>
        <end position="886"/>
    </location>
</feature>
<dbReference type="GO" id="GO:0008094">
    <property type="term" value="F:ATP-dependent activity, acting on DNA"/>
    <property type="evidence" value="ECO:0007669"/>
    <property type="project" value="TreeGrafter"/>
</dbReference>
<dbReference type="GO" id="GO:0004386">
    <property type="term" value="F:helicase activity"/>
    <property type="evidence" value="ECO:0007669"/>
    <property type="project" value="UniProtKB-KW"/>
</dbReference>
<dbReference type="Gene3D" id="3.40.50.300">
    <property type="entry name" value="P-loop containing nucleotide triphosphate hydrolases"/>
    <property type="match status" value="2"/>
</dbReference>
<dbReference type="InParanoid" id="H0ER07"/>
<feature type="region of interest" description="Disordered" evidence="5">
    <location>
        <begin position="842"/>
        <end position="886"/>
    </location>
</feature>
<feature type="compositionally biased region" description="Basic and acidic residues" evidence="5">
    <location>
        <begin position="696"/>
        <end position="712"/>
    </location>
</feature>
<dbReference type="GO" id="GO:0005524">
    <property type="term" value="F:ATP binding"/>
    <property type="evidence" value="ECO:0007669"/>
    <property type="project" value="UniProtKB-KW"/>
</dbReference>
<dbReference type="SUPFAM" id="SSF52540">
    <property type="entry name" value="P-loop containing nucleoside triphosphate hydrolases"/>
    <property type="match status" value="2"/>
</dbReference>
<dbReference type="AlphaFoldDB" id="H0ER07"/>
<dbReference type="InterPro" id="IPR038718">
    <property type="entry name" value="SNF2-like_sf"/>
</dbReference>
<feature type="compositionally biased region" description="Polar residues" evidence="5">
    <location>
        <begin position="1"/>
        <end position="25"/>
    </location>
</feature>
<dbReference type="SMART" id="SM00487">
    <property type="entry name" value="DEXDc"/>
    <property type="match status" value="1"/>
</dbReference>